<dbReference type="Proteomes" id="UP001055167">
    <property type="component" value="Unassembled WGS sequence"/>
</dbReference>
<sequence length="76" mass="8125">MAIRTATTPARAGERSRSPAAQVGPVTAAIRAVRAEDMDQERDRIAELREGLGRYFAGLGPDEGRAFDALLAQGEL</sequence>
<evidence type="ECO:0000313" key="3">
    <source>
        <dbReference type="Proteomes" id="UP001055167"/>
    </source>
</evidence>
<proteinExistence type="predicted"/>
<dbReference type="RefSeq" id="WP_128561234.1">
    <property type="nucleotide sequence ID" value="NZ_BPQH01000021.1"/>
</dbReference>
<protein>
    <submittedName>
        <fullName evidence="2">Uncharacterized protein</fullName>
    </submittedName>
</protein>
<accession>A0ABQ4R7G1</accession>
<gene>
    <name evidence="2" type="ORF">OPKNFCMD_5483</name>
</gene>
<evidence type="ECO:0000313" key="2">
    <source>
        <dbReference type="EMBL" id="GJD52716.1"/>
    </source>
</evidence>
<feature type="region of interest" description="Disordered" evidence="1">
    <location>
        <begin position="1"/>
        <end position="25"/>
    </location>
</feature>
<reference evidence="2" key="2">
    <citation type="submission" date="2021-08" db="EMBL/GenBank/DDBJ databases">
        <authorList>
            <person name="Tani A."/>
            <person name="Ola A."/>
            <person name="Ogura Y."/>
            <person name="Katsura K."/>
            <person name="Hayashi T."/>
        </authorList>
    </citation>
    <scope>NUCLEOTIDE SEQUENCE</scope>
    <source>
        <strain evidence="2">KCTC 52305</strain>
    </source>
</reference>
<organism evidence="2 3">
    <name type="scientific">Methylobacterium crusticola</name>
    <dbReference type="NCBI Taxonomy" id="1697972"/>
    <lineage>
        <taxon>Bacteria</taxon>
        <taxon>Pseudomonadati</taxon>
        <taxon>Pseudomonadota</taxon>
        <taxon>Alphaproteobacteria</taxon>
        <taxon>Hyphomicrobiales</taxon>
        <taxon>Methylobacteriaceae</taxon>
        <taxon>Methylobacterium</taxon>
    </lineage>
</organism>
<name>A0ABQ4R7G1_9HYPH</name>
<reference evidence="2" key="1">
    <citation type="journal article" date="2021" name="Front. Microbiol.">
        <title>Comprehensive Comparative Genomics and Phenotyping of Methylobacterium Species.</title>
        <authorList>
            <person name="Alessa O."/>
            <person name="Ogura Y."/>
            <person name="Fujitani Y."/>
            <person name="Takami H."/>
            <person name="Hayashi T."/>
            <person name="Sahin N."/>
            <person name="Tani A."/>
        </authorList>
    </citation>
    <scope>NUCLEOTIDE SEQUENCE</scope>
    <source>
        <strain evidence="2">KCTC 52305</strain>
    </source>
</reference>
<keyword evidence="3" id="KW-1185">Reference proteome</keyword>
<dbReference type="EMBL" id="BPQH01000021">
    <property type="protein sequence ID" value="GJD52716.1"/>
    <property type="molecule type" value="Genomic_DNA"/>
</dbReference>
<comment type="caution">
    <text evidence="2">The sequence shown here is derived from an EMBL/GenBank/DDBJ whole genome shotgun (WGS) entry which is preliminary data.</text>
</comment>
<evidence type="ECO:0000256" key="1">
    <source>
        <dbReference type="SAM" id="MobiDB-lite"/>
    </source>
</evidence>